<proteinExistence type="predicted"/>
<protein>
    <submittedName>
        <fullName evidence="1">Uncharacterized protein</fullName>
    </submittedName>
</protein>
<organism evidence="1 2">
    <name type="scientific">Ricinus communis</name>
    <name type="common">Castor bean</name>
    <dbReference type="NCBI Taxonomy" id="3988"/>
    <lineage>
        <taxon>Eukaryota</taxon>
        <taxon>Viridiplantae</taxon>
        <taxon>Streptophyta</taxon>
        <taxon>Embryophyta</taxon>
        <taxon>Tracheophyta</taxon>
        <taxon>Spermatophyta</taxon>
        <taxon>Magnoliopsida</taxon>
        <taxon>eudicotyledons</taxon>
        <taxon>Gunneridae</taxon>
        <taxon>Pentapetalae</taxon>
        <taxon>rosids</taxon>
        <taxon>fabids</taxon>
        <taxon>Malpighiales</taxon>
        <taxon>Euphorbiaceae</taxon>
        <taxon>Acalyphoideae</taxon>
        <taxon>Acalypheae</taxon>
        <taxon>Ricinus</taxon>
    </lineage>
</organism>
<dbReference type="EMBL" id="EQ974371">
    <property type="protein sequence ID" value="EEF30036.1"/>
    <property type="molecule type" value="Genomic_DNA"/>
</dbReference>
<dbReference type="AlphaFoldDB" id="B9T265"/>
<gene>
    <name evidence="1" type="ORF">RCOM_0413400</name>
</gene>
<sequence>MWGPAPSVRGDYGRVNRTCSDRIRRGLEGGGGSSGGEMRYIRNGLEISSEKSFQHMCHWILIFPHFATLPIFRW</sequence>
<reference evidence="2" key="1">
    <citation type="journal article" date="2010" name="Nat. Biotechnol.">
        <title>Draft genome sequence of the oilseed species Ricinus communis.</title>
        <authorList>
            <person name="Chan A.P."/>
            <person name="Crabtree J."/>
            <person name="Zhao Q."/>
            <person name="Lorenzi H."/>
            <person name="Orvis J."/>
            <person name="Puiu D."/>
            <person name="Melake-Berhan A."/>
            <person name="Jones K.M."/>
            <person name="Redman J."/>
            <person name="Chen G."/>
            <person name="Cahoon E.B."/>
            <person name="Gedil M."/>
            <person name="Stanke M."/>
            <person name="Haas B.J."/>
            <person name="Wortman J.R."/>
            <person name="Fraser-Liggett C.M."/>
            <person name="Ravel J."/>
            <person name="Rabinowicz P.D."/>
        </authorList>
    </citation>
    <scope>NUCLEOTIDE SEQUENCE [LARGE SCALE GENOMIC DNA]</scope>
    <source>
        <strain evidence="2">cv. Hale</strain>
    </source>
</reference>
<dbReference type="InParanoid" id="B9T265"/>
<evidence type="ECO:0000313" key="1">
    <source>
        <dbReference type="EMBL" id="EEF30036.1"/>
    </source>
</evidence>
<keyword evidence="2" id="KW-1185">Reference proteome</keyword>
<evidence type="ECO:0000313" key="2">
    <source>
        <dbReference type="Proteomes" id="UP000008311"/>
    </source>
</evidence>
<dbReference type="Proteomes" id="UP000008311">
    <property type="component" value="Unassembled WGS sequence"/>
</dbReference>
<accession>B9T265</accession>
<name>B9T265_RICCO</name>